<gene>
    <name evidence="10" type="ORF">EKG83_16365</name>
</gene>
<dbReference type="InterPro" id="IPR011053">
    <property type="entry name" value="Single_hybrid_motif"/>
</dbReference>
<dbReference type="GO" id="GO:0003989">
    <property type="term" value="F:acetyl-CoA carboxylase activity"/>
    <property type="evidence" value="ECO:0007669"/>
    <property type="project" value="InterPro"/>
</dbReference>
<dbReference type="PROSITE" id="PS50968">
    <property type="entry name" value="BIOTINYL_LIPOYL"/>
    <property type="match status" value="1"/>
</dbReference>
<dbReference type="InterPro" id="IPR000089">
    <property type="entry name" value="Biotin_lipoyl"/>
</dbReference>
<reference evidence="11" key="1">
    <citation type="journal article" date="2021" name="Curr. Microbiol.">
        <title>Complete genome of nocamycin-producing strain Saccharothrix syringae NRRL B-16468 reveals the biosynthetic potential for secondary metabolites.</title>
        <authorList>
            <person name="Mo X."/>
            <person name="Yang S."/>
        </authorList>
    </citation>
    <scope>NUCLEOTIDE SEQUENCE [LARGE SCALE GENOMIC DNA]</scope>
    <source>
        <strain evidence="11">ATCC 51364 / DSM 43886 / JCM 6844 / KCTC 9398 / NBRC 14523 / NRRL B-16468 / INA 2240</strain>
    </source>
</reference>
<keyword evidence="5 7" id="KW-0275">Fatty acid biosynthesis</keyword>
<feature type="compositionally biased region" description="Basic and acidic residues" evidence="8">
    <location>
        <begin position="1"/>
        <end position="17"/>
    </location>
</feature>
<dbReference type="InterPro" id="IPR001882">
    <property type="entry name" value="Biotin_BS"/>
</dbReference>
<dbReference type="RefSeq" id="WP_033430986.1">
    <property type="nucleotide sequence ID" value="NZ_CP034550.1"/>
</dbReference>
<evidence type="ECO:0000256" key="4">
    <source>
        <dbReference type="ARBA" id="ARBA00023098"/>
    </source>
</evidence>
<keyword evidence="6 7" id="KW-0092">Biotin</keyword>
<dbReference type="Gene3D" id="2.40.50.100">
    <property type="match status" value="1"/>
</dbReference>
<dbReference type="InterPro" id="IPR001249">
    <property type="entry name" value="AcCoA_biotinCC"/>
</dbReference>
<dbReference type="Pfam" id="PF00364">
    <property type="entry name" value="Biotin_lipoyl"/>
    <property type="match status" value="1"/>
</dbReference>
<evidence type="ECO:0000313" key="11">
    <source>
        <dbReference type="Proteomes" id="UP000325787"/>
    </source>
</evidence>
<dbReference type="PRINTS" id="PR01071">
    <property type="entry name" value="ACOABIOTINCC"/>
</dbReference>
<evidence type="ECO:0000256" key="3">
    <source>
        <dbReference type="ARBA" id="ARBA00022832"/>
    </source>
</evidence>
<dbReference type="CDD" id="cd06850">
    <property type="entry name" value="biotinyl_domain"/>
    <property type="match status" value="1"/>
</dbReference>
<dbReference type="GO" id="GO:0006633">
    <property type="term" value="P:fatty acid biosynthetic process"/>
    <property type="evidence" value="ECO:0007669"/>
    <property type="project" value="UniProtKB-UniPathway"/>
</dbReference>
<name>A0A5Q0GY52_SACSY</name>
<evidence type="ECO:0000256" key="7">
    <source>
        <dbReference type="RuleBase" id="RU364072"/>
    </source>
</evidence>
<comment type="function">
    <text evidence="7">This protein is a component of the acetyl coenzyme A carboxylase complex; first, biotin carboxylase catalyzes the carboxylation of the carrier protein and then the transcarboxylase transfers the carboxyl group to form malonyl-CoA.</text>
</comment>
<dbReference type="EMBL" id="CP034550">
    <property type="protein sequence ID" value="QFZ18813.1"/>
    <property type="molecule type" value="Genomic_DNA"/>
</dbReference>
<evidence type="ECO:0000256" key="5">
    <source>
        <dbReference type="ARBA" id="ARBA00023160"/>
    </source>
</evidence>
<keyword evidence="11" id="KW-1185">Reference proteome</keyword>
<dbReference type="SUPFAM" id="SSF51230">
    <property type="entry name" value="Single hybrid motif"/>
    <property type="match status" value="1"/>
</dbReference>
<proteinExistence type="predicted"/>
<accession>A0A5Q0GY52</accession>
<evidence type="ECO:0000256" key="6">
    <source>
        <dbReference type="ARBA" id="ARBA00023267"/>
    </source>
</evidence>
<comment type="pathway">
    <text evidence="1 7">Lipid metabolism; fatty acid biosynthesis.</text>
</comment>
<evidence type="ECO:0000259" key="9">
    <source>
        <dbReference type="PROSITE" id="PS50968"/>
    </source>
</evidence>
<dbReference type="GO" id="GO:0009317">
    <property type="term" value="C:acetyl-CoA carboxylase complex"/>
    <property type="evidence" value="ECO:0007669"/>
    <property type="project" value="InterPro"/>
</dbReference>
<evidence type="ECO:0000256" key="8">
    <source>
        <dbReference type="SAM" id="MobiDB-lite"/>
    </source>
</evidence>
<evidence type="ECO:0000313" key="10">
    <source>
        <dbReference type="EMBL" id="QFZ18813.1"/>
    </source>
</evidence>
<evidence type="ECO:0000256" key="1">
    <source>
        <dbReference type="ARBA" id="ARBA00005194"/>
    </source>
</evidence>
<keyword evidence="3 7" id="KW-0276">Fatty acid metabolism</keyword>
<feature type="region of interest" description="Disordered" evidence="8">
    <location>
        <begin position="1"/>
        <end position="25"/>
    </location>
</feature>
<protein>
    <recommendedName>
        <fullName evidence="7">Biotin carboxyl carrier protein of acetyl-CoA carboxylase</fullName>
    </recommendedName>
</protein>
<keyword evidence="2 7" id="KW-0444">Lipid biosynthesis</keyword>
<dbReference type="Proteomes" id="UP000325787">
    <property type="component" value="Chromosome"/>
</dbReference>
<dbReference type="PROSITE" id="PS00188">
    <property type="entry name" value="BIOTIN"/>
    <property type="match status" value="1"/>
</dbReference>
<dbReference type="UniPathway" id="UPA00094"/>
<feature type="domain" description="Lipoyl-binding" evidence="9">
    <location>
        <begin position="103"/>
        <end position="179"/>
    </location>
</feature>
<sequence length="181" mass="18611">MDHDTRRTAQLAVHRDPSPAGDTQHTLDLVRDSALRLLEGFAQPPSALRVAAHGVTIEAEWEGTRAAPHADAPPVAATAPAPAANGGVTANGHAPAVPAADARPRLTSPAVGVLYLAPEPGAEPFVSVGDAVAPGTQVAIIEVMKLMIPVEAAHGGRVAEVCRGDGEPVEYDDPLFVLDPL</sequence>
<keyword evidence="4 7" id="KW-0443">Lipid metabolism</keyword>
<organism evidence="10 11">
    <name type="scientific">Saccharothrix syringae</name>
    <name type="common">Nocardiopsis syringae</name>
    <dbReference type="NCBI Taxonomy" id="103733"/>
    <lineage>
        <taxon>Bacteria</taxon>
        <taxon>Bacillati</taxon>
        <taxon>Actinomycetota</taxon>
        <taxon>Actinomycetes</taxon>
        <taxon>Pseudonocardiales</taxon>
        <taxon>Pseudonocardiaceae</taxon>
        <taxon>Saccharothrix</taxon>
    </lineage>
</organism>
<dbReference type="KEGG" id="ssyi:EKG83_16365"/>
<dbReference type="AlphaFoldDB" id="A0A5Q0GY52"/>
<evidence type="ECO:0000256" key="2">
    <source>
        <dbReference type="ARBA" id="ARBA00022516"/>
    </source>
</evidence>
<dbReference type="OrthoDB" id="9811735at2"/>